<sequence length="580" mass="66529">MGTISETGSRLTIHMETGKSSTALRFLANSSWINTFQNSHVTNLDRIGKRKRTIKARLKGIESALQQDQSKFLEDLESQLISVLEQEELLWRQKGCTQWALQGGRNTKFFHTSTMTRRRANTITSLKNSQGSWFTDQEKLAMLARDFYQTLFSSSKSNGSNYETRGKFNELSAMDRQDLNEPISNEEIRKAIFDMNVLGFKKLNTQNKEFITKLAFNIVAKNDALWVRFLRAKYKCHERVPRQLKNSNASRLWKAINLVWNDVKEGLIWNIGNGQDTDFWRNQWIDGIDPLISYVQPHNIVITANILMRVAAVKGRLASLAGDTTGWKGNKDTQFTIKSAYAIRCGHHVNNEEILWKSIHRFKGLQRIKIFIWLICKSKIMTNAERTMRHLTSNDRCPTCNKGPEDLNHLLRWCPQALSVWSSIIKPDKRHEFMSIDVRTWILSNLDSQNHMGALEEDRRKSAHWSKPPAGWVEANTDASCNPENGVAKCGGLIRDHTDVELDSTDAVQLLTKPKEGRGDPSVALHIREMLKDEWTVRLLHTRRENNQIADQLAKLATPMEIAVHCLDTPPAEIVRKRNN</sequence>
<dbReference type="Proteomes" id="UP000436088">
    <property type="component" value="Unassembled WGS sequence"/>
</dbReference>
<dbReference type="GO" id="GO:0003676">
    <property type="term" value="F:nucleic acid binding"/>
    <property type="evidence" value="ECO:0007669"/>
    <property type="project" value="InterPro"/>
</dbReference>
<evidence type="ECO:0008006" key="5">
    <source>
        <dbReference type="Google" id="ProtNLM"/>
    </source>
</evidence>
<dbReference type="Pfam" id="PF13966">
    <property type="entry name" value="zf-RVT"/>
    <property type="match status" value="1"/>
</dbReference>
<dbReference type="CDD" id="cd06222">
    <property type="entry name" value="RNase_H_like"/>
    <property type="match status" value="1"/>
</dbReference>
<dbReference type="InterPro" id="IPR053151">
    <property type="entry name" value="RNase_H-like"/>
</dbReference>
<dbReference type="InterPro" id="IPR002156">
    <property type="entry name" value="RNaseH_domain"/>
</dbReference>
<evidence type="ECO:0000313" key="3">
    <source>
        <dbReference type="EMBL" id="KAE8680680.1"/>
    </source>
</evidence>
<dbReference type="EMBL" id="VEPZ02001321">
    <property type="protein sequence ID" value="KAE8680680.1"/>
    <property type="molecule type" value="Genomic_DNA"/>
</dbReference>
<reference evidence="3" key="1">
    <citation type="submission" date="2019-09" db="EMBL/GenBank/DDBJ databases">
        <title>Draft genome information of white flower Hibiscus syriacus.</title>
        <authorList>
            <person name="Kim Y.-M."/>
        </authorList>
    </citation>
    <scope>NUCLEOTIDE SEQUENCE [LARGE SCALE GENOMIC DNA]</scope>
    <source>
        <strain evidence="3">YM2019G1</strain>
    </source>
</reference>
<feature type="domain" description="RNase H type-1" evidence="1">
    <location>
        <begin position="498"/>
        <end position="557"/>
    </location>
</feature>
<gene>
    <name evidence="3" type="ORF">F3Y22_tig00111372pilonHSYRG00115</name>
</gene>
<dbReference type="PANTHER" id="PTHR47723:SF13">
    <property type="entry name" value="PUTATIVE-RELATED"/>
    <property type="match status" value="1"/>
</dbReference>
<proteinExistence type="predicted"/>
<comment type="caution">
    <text evidence="3">The sequence shown here is derived from an EMBL/GenBank/DDBJ whole genome shotgun (WGS) entry which is preliminary data.</text>
</comment>
<dbReference type="InterPro" id="IPR044730">
    <property type="entry name" value="RNase_H-like_dom_plant"/>
</dbReference>
<dbReference type="GO" id="GO:0004523">
    <property type="term" value="F:RNA-DNA hybrid ribonuclease activity"/>
    <property type="evidence" value="ECO:0007669"/>
    <property type="project" value="InterPro"/>
</dbReference>
<accession>A0A6A2YMU7</accession>
<dbReference type="Pfam" id="PF13456">
    <property type="entry name" value="RVT_3"/>
    <property type="match status" value="1"/>
</dbReference>
<protein>
    <recommendedName>
        <fullName evidence="5">Reverse transcriptase zinc-binding domain-containing protein</fullName>
    </recommendedName>
</protein>
<dbReference type="InterPro" id="IPR026960">
    <property type="entry name" value="RVT-Znf"/>
</dbReference>
<evidence type="ECO:0000313" key="4">
    <source>
        <dbReference type="Proteomes" id="UP000436088"/>
    </source>
</evidence>
<dbReference type="PANTHER" id="PTHR47723">
    <property type="entry name" value="OS05G0353850 PROTEIN"/>
    <property type="match status" value="1"/>
</dbReference>
<dbReference type="SUPFAM" id="SSF53098">
    <property type="entry name" value="Ribonuclease H-like"/>
    <property type="match status" value="1"/>
</dbReference>
<evidence type="ECO:0000259" key="1">
    <source>
        <dbReference type="Pfam" id="PF13456"/>
    </source>
</evidence>
<dbReference type="AlphaFoldDB" id="A0A6A2YMU7"/>
<organism evidence="3 4">
    <name type="scientific">Hibiscus syriacus</name>
    <name type="common">Rose of Sharon</name>
    <dbReference type="NCBI Taxonomy" id="106335"/>
    <lineage>
        <taxon>Eukaryota</taxon>
        <taxon>Viridiplantae</taxon>
        <taxon>Streptophyta</taxon>
        <taxon>Embryophyta</taxon>
        <taxon>Tracheophyta</taxon>
        <taxon>Spermatophyta</taxon>
        <taxon>Magnoliopsida</taxon>
        <taxon>eudicotyledons</taxon>
        <taxon>Gunneridae</taxon>
        <taxon>Pentapetalae</taxon>
        <taxon>rosids</taxon>
        <taxon>malvids</taxon>
        <taxon>Malvales</taxon>
        <taxon>Malvaceae</taxon>
        <taxon>Malvoideae</taxon>
        <taxon>Hibiscus</taxon>
    </lineage>
</organism>
<dbReference type="InterPro" id="IPR012337">
    <property type="entry name" value="RNaseH-like_sf"/>
</dbReference>
<keyword evidence="4" id="KW-1185">Reference proteome</keyword>
<evidence type="ECO:0000259" key="2">
    <source>
        <dbReference type="Pfam" id="PF13966"/>
    </source>
</evidence>
<name>A0A6A2YMU7_HIBSY</name>
<feature type="domain" description="Reverse transcriptase zinc-binding" evidence="2">
    <location>
        <begin position="335"/>
        <end position="421"/>
    </location>
</feature>